<dbReference type="KEGG" id="tet:TTHERM_000151069"/>
<evidence type="ECO:0000313" key="4">
    <source>
        <dbReference type="EMBL" id="EWS73035.1"/>
    </source>
</evidence>
<name>W7X1C9_TETTS</name>
<evidence type="ECO:0000256" key="1">
    <source>
        <dbReference type="ARBA" id="ARBA00022737"/>
    </source>
</evidence>
<dbReference type="InterPro" id="IPR036770">
    <property type="entry name" value="Ankyrin_rpt-contain_sf"/>
</dbReference>
<evidence type="ECO:0000256" key="2">
    <source>
        <dbReference type="ARBA" id="ARBA00023043"/>
    </source>
</evidence>
<evidence type="ECO:0000256" key="3">
    <source>
        <dbReference type="SAM" id="Phobius"/>
    </source>
</evidence>
<keyword evidence="3" id="KW-0472">Membrane</keyword>
<dbReference type="SUPFAM" id="SSF48403">
    <property type="entry name" value="Ankyrin repeat"/>
    <property type="match status" value="1"/>
</dbReference>
<keyword evidence="3" id="KW-1133">Transmembrane helix</keyword>
<keyword evidence="2" id="KW-0040">ANK repeat</keyword>
<dbReference type="InterPro" id="IPR002110">
    <property type="entry name" value="Ankyrin_rpt"/>
</dbReference>
<dbReference type="Pfam" id="PF12796">
    <property type="entry name" value="Ank_2"/>
    <property type="match status" value="1"/>
</dbReference>
<sequence>MGIFIEAIIFQMDIYQFLIAIVILLLSTLLFFKFRANKYKKLTPIERQAFQLLTKGQIAEFKKHIEENQIDPNLQDFQNLHLLHCAVGLCNNQEQQGIEAIKYLLEKGANINCLDQSGRTPILMASNWSNQKVVDLLCSFNADLNKTVFHHGYPVNPLYFVLQREKYKMAWHLIQKGSSIEIIDEINSKSNKFKLGAAQLEFLEKCKLTLKRIENKKKLCLARTYQEIYVKKIESQEHKIVEDSEKPSIILSMLNKNEFYEICKYYL</sequence>
<keyword evidence="3" id="KW-0812">Transmembrane</keyword>
<organism evidence="4 5">
    <name type="scientific">Tetrahymena thermophila (strain SB210)</name>
    <dbReference type="NCBI Taxonomy" id="312017"/>
    <lineage>
        <taxon>Eukaryota</taxon>
        <taxon>Sar</taxon>
        <taxon>Alveolata</taxon>
        <taxon>Ciliophora</taxon>
        <taxon>Intramacronucleata</taxon>
        <taxon>Oligohymenophorea</taxon>
        <taxon>Hymenostomatida</taxon>
        <taxon>Tetrahymenina</taxon>
        <taxon>Tetrahymenidae</taxon>
        <taxon>Tetrahymena</taxon>
    </lineage>
</organism>
<reference evidence="5" key="1">
    <citation type="journal article" date="2006" name="PLoS Biol.">
        <title>Macronuclear genome sequence of the ciliate Tetrahymena thermophila, a model eukaryote.</title>
        <authorList>
            <person name="Eisen J.A."/>
            <person name="Coyne R.S."/>
            <person name="Wu M."/>
            <person name="Wu D."/>
            <person name="Thiagarajan M."/>
            <person name="Wortman J.R."/>
            <person name="Badger J.H."/>
            <person name="Ren Q."/>
            <person name="Amedeo P."/>
            <person name="Jones K.M."/>
            <person name="Tallon L.J."/>
            <person name="Delcher A.L."/>
            <person name="Salzberg S.L."/>
            <person name="Silva J.C."/>
            <person name="Haas B.J."/>
            <person name="Majoros W.H."/>
            <person name="Farzad M."/>
            <person name="Carlton J.M."/>
            <person name="Smith R.K. Jr."/>
            <person name="Garg J."/>
            <person name="Pearlman R.E."/>
            <person name="Karrer K.M."/>
            <person name="Sun L."/>
            <person name="Manning G."/>
            <person name="Elde N.C."/>
            <person name="Turkewitz A.P."/>
            <person name="Asai D.J."/>
            <person name="Wilkes D.E."/>
            <person name="Wang Y."/>
            <person name="Cai H."/>
            <person name="Collins K."/>
            <person name="Stewart B.A."/>
            <person name="Lee S.R."/>
            <person name="Wilamowska K."/>
            <person name="Weinberg Z."/>
            <person name="Ruzzo W.L."/>
            <person name="Wloga D."/>
            <person name="Gaertig J."/>
            <person name="Frankel J."/>
            <person name="Tsao C.-C."/>
            <person name="Gorovsky M.A."/>
            <person name="Keeling P.J."/>
            <person name="Waller R.F."/>
            <person name="Patron N.J."/>
            <person name="Cherry J.M."/>
            <person name="Stover N.A."/>
            <person name="Krieger C.J."/>
            <person name="del Toro C."/>
            <person name="Ryder H.F."/>
            <person name="Williamson S.C."/>
            <person name="Barbeau R.A."/>
            <person name="Hamilton E.P."/>
            <person name="Orias E."/>
        </authorList>
    </citation>
    <scope>NUCLEOTIDE SEQUENCE [LARGE SCALE GENOMIC DNA]</scope>
    <source>
        <strain evidence="5">SB210</strain>
    </source>
</reference>
<feature type="transmembrane region" description="Helical" evidence="3">
    <location>
        <begin position="14"/>
        <end position="32"/>
    </location>
</feature>
<dbReference type="InParanoid" id="W7X1C9"/>
<dbReference type="AlphaFoldDB" id="W7X1C9"/>
<evidence type="ECO:0000313" key="5">
    <source>
        <dbReference type="Proteomes" id="UP000009168"/>
    </source>
</evidence>
<dbReference type="EMBL" id="GG662603">
    <property type="protein sequence ID" value="EWS73035.1"/>
    <property type="molecule type" value="Genomic_DNA"/>
</dbReference>
<dbReference type="GeneID" id="24437552"/>
<dbReference type="Gene3D" id="1.25.40.20">
    <property type="entry name" value="Ankyrin repeat-containing domain"/>
    <property type="match status" value="1"/>
</dbReference>
<keyword evidence="5" id="KW-1185">Reference proteome</keyword>
<dbReference type="Proteomes" id="UP000009168">
    <property type="component" value="Unassembled WGS sequence"/>
</dbReference>
<dbReference type="SMART" id="SM00248">
    <property type="entry name" value="ANK"/>
    <property type="match status" value="3"/>
</dbReference>
<proteinExistence type="predicted"/>
<dbReference type="OrthoDB" id="539213at2759"/>
<dbReference type="RefSeq" id="XP_012654432.1">
    <property type="nucleotide sequence ID" value="XM_012798978.1"/>
</dbReference>
<dbReference type="STRING" id="312017.W7X1C9"/>
<dbReference type="PANTHER" id="PTHR24171">
    <property type="entry name" value="ANKYRIN REPEAT DOMAIN-CONTAINING PROTEIN 39-RELATED"/>
    <property type="match status" value="1"/>
</dbReference>
<accession>W7X1C9</accession>
<gene>
    <name evidence="4" type="ORF">TTHERM_000151069</name>
</gene>
<protein>
    <submittedName>
        <fullName evidence="4">Ankyrin repeat protein</fullName>
    </submittedName>
</protein>
<keyword evidence="1" id="KW-0677">Repeat</keyword>